<sequence>MAHSKTWRGLIYLSAWQLEVSHPVSNGPDLLHPQEANPATYEGSHALGEREELKPADDRQGQATTDSALHDHLAPCTATVGDSKDSHRTGQRSRIEDWRMLAQPRKRYRPGVWFVWHVGHLGSSPSGS</sequence>
<feature type="region of interest" description="Disordered" evidence="1">
    <location>
        <begin position="23"/>
        <end position="97"/>
    </location>
</feature>
<feature type="compositionally biased region" description="Basic and acidic residues" evidence="1">
    <location>
        <begin position="47"/>
        <end position="60"/>
    </location>
</feature>
<feature type="compositionally biased region" description="Basic and acidic residues" evidence="1">
    <location>
        <begin position="82"/>
        <end position="97"/>
    </location>
</feature>
<gene>
    <name evidence="2" type="ORF">2AX2_36</name>
</gene>
<dbReference type="EMBL" id="MF417839">
    <property type="protein sequence ID" value="ASN67409.1"/>
    <property type="molecule type" value="Genomic_DNA"/>
</dbReference>
<reference evidence="2" key="1">
    <citation type="submission" date="2017-06" db="EMBL/GenBank/DDBJ databases">
        <title>Novel phages from South African skin metaviromes.</title>
        <authorList>
            <person name="van Zyl L.J."/>
            <person name="Abrahams Y."/>
            <person name="Stander E.A."/>
            <person name="Kirby B.M."/>
            <person name="Clavaud C."/>
            <person name="Farcet C."/>
            <person name="Breton L."/>
            <person name="Trindade M.I."/>
        </authorList>
    </citation>
    <scope>NUCLEOTIDE SEQUENCE</scope>
</reference>
<evidence type="ECO:0000313" key="2">
    <source>
        <dbReference type="EMBL" id="ASN67409.1"/>
    </source>
</evidence>
<organism evidence="2">
    <name type="scientific">uncultured Caudovirales phage</name>
    <dbReference type="NCBI Taxonomy" id="2100421"/>
    <lineage>
        <taxon>Viruses</taxon>
        <taxon>Duplodnaviria</taxon>
        <taxon>Heunggongvirae</taxon>
        <taxon>Uroviricota</taxon>
        <taxon>Caudoviricetes</taxon>
        <taxon>Peduoviridae</taxon>
        <taxon>Maltschvirus</taxon>
        <taxon>Maltschvirus maltsch</taxon>
    </lineage>
</organism>
<protein>
    <submittedName>
        <fullName evidence="2">Uncharacterized protein</fullName>
    </submittedName>
</protein>
<name>A0A2H4IZL0_9CAUD</name>
<accession>A0A2H4IZL0</accession>
<proteinExistence type="predicted"/>
<evidence type="ECO:0000256" key="1">
    <source>
        <dbReference type="SAM" id="MobiDB-lite"/>
    </source>
</evidence>